<evidence type="ECO:0000256" key="5">
    <source>
        <dbReference type="ARBA" id="ARBA00022691"/>
    </source>
</evidence>
<dbReference type="InterPro" id="IPR020598">
    <property type="entry name" value="rRNA_Ade_methylase_Trfase_N"/>
</dbReference>
<dbReference type="PROSITE" id="PS01131">
    <property type="entry name" value="RRNA_A_DIMETH"/>
    <property type="match status" value="1"/>
</dbReference>
<evidence type="ECO:0000256" key="3">
    <source>
        <dbReference type="ARBA" id="ARBA00022603"/>
    </source>
</evidence>
<comment type="catalytic activity">
    <reaction evidence="7">
        <text>adenosine(1518)/adenosine(1519) in 16S rRNA + 4 S-adenosyl-L-methionine = N(6)-dimethyladenosine(1518)/N(6)-dimethyladenosine(1519) in 16S rRNA + 4 S-adenosyl-L-homocysteine + 4 H(+)</text>
        <dbReference type="Rhea" id="RHEA:19609"/>
        <dbReference type="Rhea" id="RHEA-COMP:10232"/>
        <dbReference type="Rhea" id="RHEA-COMP:10233"/>
        <dbReference type="ChEBI" id="CHEBI:15378"/>
        <dbReference type="ChEBI" id="CHEBI:57856"/>
        <dbReference type="ChEBI" id="CHEBI:59789"/>
        <dbReference type="ChEBI" id="CHEBI:74411"/>
        <dbReference type="ChEBI" id="CHEBI:74493"/>
        <dbReference type="EC" id="2.1.1.182"/>
    </reaction>
</comment>
<name>A0A2U3K666_9BACT</name>
<evidence type="ECO:0000256" key="7">
    <source>
        <dbReference type="HAMAP-Rule" id="MF_00607"/>
    </source>
</evidence>
<feature type="binding site" evidence="7 8">
    <location>
        <position position="19"/>
    </location>
    <ligand>
        <name>S-adenosyl-L-methionine</name>
        <dbReference type="ChEBI" id="CHEBI:59789"/>
    </ligand>
</feature>
<comment type="similarity">
    <text evidence="7">Belongs to the class I-like SAM-binding methyltransferase superfamily. rRNA adenine N(6)-methyltransferase family. RsmA subfamily.</text>
</comment>
<dbReference type="InterPro" id="IPR001737">
    <property type="entry name" value="KsgA/Erm"/>
</dbReference>
<feature type="binding site" evidence="7 8">
    <location>
        <position position="92"/>
    </location>
    <ligand>
        <name>S-adenosyl-L-methionine</name>
        <dbReference type="ChEBI" id="CHEBI:59789"/>
    </ligand>
</feature>
<dbReference type="Pfam" id="PF00398">
    <property type="entry name" value="RrnaAD"/>
    <property type="match status" value="1"/>
</dbReference>
<accession>A0A2U3K666</accession>
<feature type="binding site" evidence="7 8">
    <location>
        <position position="67"/>
    </location>
    <ligand>
        <name>S-adenosyl-L-methionine</name>
        <dbReference type="ChEBI" id="CHEBI:59789"/>
    </ligand>
</feature>
<dbReference type="InterPro" id="IPR011530">
    <property type="entry name" value="rRNA_adenine_dimethylase"/>
</dbReference>
<dbReference type="PANTHER" id="PTHR11727:SF7">
    <property type="entry name" value="DIMETHYLADENOSINE TRANSFERASE-RELATED"/>
    <property type="match status" value="1"/>
</dbReference>
<reference evidence="11" key="1">
    <citation type="submission" date="2018-02" db="EMBL/GenBank/DDBJ databases">
        <authorList>
            <person name="Hausmann B."/>
        </authorList>
    </citation>
    <scope>NUCLEOTIDE SEQUENCE [LARGE SCALE GENOMIC DNA]</scope>
    <source>
        <strain evidence="11">Peat soil MAG SbA1</strain>
    </source>
</reference>
<keyword evidence="6 7" id="KW-0694">RNA-binding</keyword>
<gene>
    <name evidence="7 10" type="primary">rsmA</name>
    <name evidence="7" type="synonym">ksgA</name>
    <name evidence="10" type="ORF">SBA1_1370005</name>
</gene>
<dbReference type="Proteomes" id="UP000238701">
    <property type="component" value="Unassembled WGS sequence"/>
</dbReference>
<dbReference type="Gene3D" id="1.10.8.100">
    <property type="entry name" value="Ribosomal RNA adenine dimethylase-like, domain 2"/>
    <property type="match status" value="1"/>
</dbReference>
<evidence type="ECO:0000256" key="4">
    <source>
        <dbReference type="ARBA" id="ARBA00022679"/>
    </source>
</evidence>
<dbReference type="HAMAP" id="MF_00607">
    <property type="entry name" value="16SrRNA_methyltr_A"/>
    <property type="match status" value="1"/>
</dbReference>
<evidence type="ECO:0000259" key="9">
    <source>
        <dbReference type="SMART" id="SM00650"/>
    </source>
</evidence>
<keyword evidence="4 7" id="KW-0808">Transferase</keyword>
<dbReference type="Gene3D" id="3.40.50.150">
    <property type="entry name" value="Vaccinia Virus protein VP39"/>
    <property type="match status" value="1"/>
</dbReference>
<sequence>MPKVSAARPPQAKPKLGQHFLNSQDLAARIVEALGDISQDTVLEIGPGRGILTSLLAKRARRLIAVELDRVLAAQLSLKFAMARNVEIIEADILAIDFDSFFGPKPGLGRPGIEIKPEPVKVVGNLPYYITSDILLRLFEFSKHFESIVIMVQREVADRIAAEPGGRDYGVLSATTQLYARVEKLFTLPPGAFTPPPKVYSTLLRLTIDPQMDRLGVAGDGFIDFLRLSFGQKRKTLWNNLKTKFPDTELKRALAEARVKPTARAETLSLEESAAVYRALRNGAGARRIT</sequence>
<evidence type="ECO:0000256" key="1">
    <source>
        <dbReference type="ARBA" id="ARBA00022490"/>
    </source>
</evidence>
<feature type="domain" description="Ribosomal RNA adenine methylase transferase N-terminal" evidence="9">
    <location>
        <begin position="26"/>
        <end position="210"/>
    </location>
</feature>
<proteinExistence type="inferred from homology"/>
<keyword evidence="3 7" id="KW-0489">Methyltransferase</keyword>
<protein>
    <recommendedName>
        <fullName evidence="7">Ribosomal RNA small subunit methyltransferase A</fullName>
        <ecNumber evidence="7">2.1.1.182</ecNumber>
    </recommendedName>
    <alternativeName>
        <fullName evidence="7">16S rRNA (adenine(1518)-N(6)/adenine(1519)-N(6))-dimethyltransferase</fullName>
    </alternativeName>
    <alternativeName>
        <fullName evidence="7">16S rRNA dimethyladenosine transferase</fullName>
    </alternativeName>
    <alternativeName>
        <fullName evidence="7">16S rRNA dimethylase</fullName>
    </alternativeName>
    <alternativeName>
        <fullName evidence="7">S-adenosylmethionine-6-N', N'-adenosyl(rRNA) dimethyltransferase</fullName>
    </alternativeName>
</protein>
<dbReference type="InterPro" id="IPR023165">
    <property type="entry name" value="rRNA_Ade_diMease-like_C"/>
</dbReference>
<keyword evidence="5 7" id="KW-0949">S-adenosyl-L-methionine</keyword>
<comment type="subcellular location">
    <subcellularLocation>
        <location evidence="7">Cytoplasm</location>
    </subcellularLocation>
</comment>
<dbReference type="PROSITE" id="PS51689">
    <property type="entry name" value="SAM_RNA_A_N6_MT"/>
    <property type="match status" value="1"/>
</dbReference>
<dbReference type="CDD" id="cd02440">
    <property type="entry name" value="AdoMet_MTases"/>
    <property type="match status" value="1"/>
</dbReference>
<feature type="binding site" evidence="7 8">
    <location>
        <position position="46"/>
    </location>
    <ligand>
        <name>S-adenosyl-L-methionine</name>
        <dbReference type="ChEBI" id="CHEBI:59789"/>
    </ligand>
</feature>
<dbReference type="EMBL" id="OMOD01000043">
    <property type="protein sequence ID" value="SPF35050.1"/>
    <property type="molecule type" value="Genomic_DNA"/>
</dbReference>
<dbReference type="SUPFAM" id="SSF53335">
    <property type="entry name" value="S-adenosyl-L-methionine-dependent methyltransferases"/>
    <property type="match status" value="1"/>
</dbReference>
<dbReference type="GO" id="GO:0005829">
    <property type="term" value="C:cytosol"/>
    <property type="evidence" value="ECO:0007669"/>
    <property type="project" value="TreeGrafter"/>
</dbReference>
<dbReference type="SMART" id="SM00650">
    <property type="entry name" value="rADc"/>
    <property type="match status" value="1"/>
</dbReference>
<evidence type="ECO:0000256" key="2">
    <source>
        <dbReference type="ARBA" id="ARBA00022552"/>
    </source>
</evidence>
<evidence type="ECO:0000313" key="10">
    <source>
        <dbReference type="EMBL" id="SPF35050.1"/>
    </source>
</evidence>
<dbReference type="OrthoDB" id="9814755at2"/>
<dbReference type="InterPro" id="IPR020596">
    <property type="entry name" value="rRNA_Ade_Mease_Trfase_CS"/>
</dbReference>
<evidence type="ECO:0000256" key="8">
    <source>
        <dbReference type="PROSITE-ProRule" id="PRU01026"/>
    </source>
</evidence>
<comment type="function">
    <text evidence="7">Specifically dimethylates two adjacent adenosines (A1518 and A1519) in the loop of a conserved hairpin near the 3'-end of 16S rRNA in the 30S particle. May play a critical role in biogenesis of 30S subunits.</text>
</comment>
<dbReference type="EC" id="2.1.1.182" evidence="7"/>
<dbReference type="NCBIfam" id="TIGR00755">
    <property type="entry name" value="ksgA"/>
    <property type="match status" value="1"/>
</dbReference>
<feature type="binding site" evidence="7 8">
    <location>
        <position position="125"/>
    </location>
    <ligand>
        <name>S-adenosyl-L-methionine</name>
        <dbReference type="ChEBI" id="CHEBI:59789"/>
    </ligand>
</feature>
<dbReference type="GO" id="GO:0052908">
    <property type="term" value="F:16S rRNA (adenine(1518)-N(6)/adenine(1519)-N(6))-dimethyltransferase activity"/>
    <property type="evidence" value="ECO:0007669"/>
    <property type="project" value="UniProtKB-EC"/>
</dbReference>
<evidence type="ECO:0000256" key="6">
    <source>
        <dbReference type="ARBA" id="ARBA00022884"/>
    </source>
</evidence>
<dbReference type="InterPro" id="IPR029063">
    <property type="entry name" value="SAM-dependent_MTases_sf"/>
</dbReference>
<keyword evidence="2 7" id="KW-0698">rRNA processing</keyword>
<dbReference type="PANTHER" id="PTHR11727">
    <property type="entry name" value="DIMETHYLADENOSINE TRANSFERASE"/>
    <property type="match status" value="1"/>
</dbReference>
<evidence type="ECO:0000313" key="11">
    <source>
        <dbReference type="Proteomes" id="UP000238701"/>
    </source>
</evidence>
<feature type="binding site" evidence="7 8">
    <location>
        <position position="21"/>
    </location>
    <ligand>
        <name>S-adenosyl-L-methionine</name>
        <dbReference type="ChEBI" id="CHEBI:59789"/>
    </ligand>
</feature>
<organism evidence="10 11">
    <name type="scientific">Candidatus Sulfotelmatobacter kueseliae</name>
    <dbReference type="NCBI Taxonomy" id="2042962"/>
    <lineage>
        <taxon>Bacteria</taxon>
        <taxon>Pseudomonadati</taxon>
        <taxon>Acidobacteriota</taxon>
        <taxon>Terriglobia</taxon>
        <taxon>Terriglobales</taxon>
        <taxon>Candidatus Korobacteraceae</taxon>
        <taxon>Candidatus Sulfotelmatobacter</taxon>
    </lineage>
</organism>
<dbReference type="AlphaFoldDB" id="A0A2U3K666"/>
<dbReference type="GO" id="GO:0003723">
    <property type="term" value="F:RNA binding"/>
    <property type="evidence" value="ECO:0007669"/>
    <property type="project" value="UniProtKB-UniRule"/>
</dbReference>
<keyword evidence="1 7" id="KW-0963">Cytoplasm</keyword>